<organism evidence="1 2">
    <name type="scientific">Flavobacterium saccharophilum</name>
    <dbReference type="NCBI Taxonomy" id="29534"/>
    <lineage>
        <taxon>Bacteria</taxon>
        <taxon>Pseudomonadati</taxon>
        <taxon>Bacteroidota</taxon>
        <taxon>Flavobacteriia</taxon>
        <taxon>Flavobacteriales</taxon>
        <taxon>Flavobacteriaceae</taxon>
        <taxon>Flavobacterium</taxon>
    </lineage>
</organism>
<keyword evidence="2" id="KW-1185">Reference proteome</keyword>
<gene>
    <name evidence="1" type="ORF">SAMN05444366_4589</name>
</gene>
<dbReference type="Proteomes" id="UP000184121">
    <property type="component" value="Unassembled WGS sequence"/>
</dbReference>
<dbReference type="RefSeq" id="WP_396183099.1">
    <property type="nucleotide sequence ID" value="NZ_FRBY01000010.1"/>
</dbReference>
<proteinExistence type="predicted"/>
<feature type="non-terminal residue" evidence="1">
    <location>
        <position position="880"/>
    </location>
</feature>
<feature type="non-terminal residue" evidence="1">
    <location>
        <position position="1"/>
    </location>
</feature>
<reference evidence="2" key="1">
    <citation type="submission" date="2016-11" db="EMBL/GenBank/DDBJ databases">
        <authorList>
            <person name="Varghese N."/>
            <person name="Submissions S."/>
        </authorList>
    </citation>
    <scope>NUCLEOTIDE SEQUENCE [LARGE SCALE GENOMIC DNA]</scope>
    <source>
        <strain evidence="2">DSM 1811</strain>
    </source>
</reference>
<dbReference type="EMBL" id="FRBY01000010">
    <property type="protein sequence ID" value="SHM92484.1"/>
    <property type="molecule type" value="Genomic_DNA"/>
</dbReference>
<protein>
    <recommendedName>
        <fullName evidence="3">SprB repeat-containing protein</fullName>
    </recommendedName>
</protein>
<evidence type="ECO:0008006" key="3">
    <source>
        <dbReference type="Google" id="ProtNLM"/>
    </source>
</evidence>
<sequence>ATYTYTITPSTGVTQTSGSVTAPAGSYTIKATANGCDSANTGFVINAQPSTPAVPTLSAVTQPTCATATGSFTIDNYDATYTYTITPSTGVTQTSGSVTAPAGSYTIKATLGSCSSSDSVAAVVNAQPSTPVTPTLSAVTQPTCATATGSFTIDNYDATYTYTITPSTGVTQTSGSVTAPAGSYTIKATANGCDSANTGFVINAQPSTPAVPTLSAVTQPTCATATGSFTIDNYDATYTYTITPSTGVTQTSGSVTAPAGSYTIKATLGSCSSSDSVAAVVNAQPSTPAVPTLSAVTQPTCATATGSFTIDNYDATYTYTITPSTGVTQTSGSVTAPAGSYTIKAKANGCDSANTGFVINAQPSTPAVPTLSAVTQPTCATATGSFTIDNYDATYTYTITPSTGVTQTSGSVTAPAGSYTIKATANGCDSANTGFVIDAQPSTPAVPTLSAVTQPTCATATGSFTIDNYDATYTYTITPSTGVTQTSGSVTAPAGSYTIKATANGCDSANTGFVIDAQPSTPAVPTLSAVTQPTCVTATGSFTIDNYDATYTYTITPSTGVTQTSGSVTAPAGSYTIKATLGSCSSSDSVAAVVNAQPSTPAVPTLSAVTQPTCATATGSFTIDNYDATYTYTITPSTGVTQTSGSVTAPAGSYTIKATLGSCSSSDSVAAVVNAQPSTPVTPTLSVVTQPTCATATGSFTIDNYDATYTYTITPSTGVTQTSGSVTAPAGSYTIKATANGCDSANTGFVINAQPSTPAVPTLSAVTQPTCATATGSFTIDNYDATYTYTITPSTGVTQTSGSVTAPAGSYTIKATANGCDSANTGFVIDAQPSTPAVPTLSAVNQPTCATATGSFTIDNYDATYTYTITPSTGVTQTSG</sequence>
<evidence type="ECO:0000313" key="2">
    <source>
        <dbReference type="Proteomes" id="UP000184121"/>
    </source>
</evidence>
<evidence type="ECO:0000313" key="1">
    <source>
        <dbReference type="EMBL" id="SHM92484.1"/>
    </source>
</evidence>
<name>A0A1M7MNH2_9FLAO</name>
<dbReference type="STRING" id="29534.SAMN05444366_4589"/>
<accession>A0A1M7MNH2</accession>
<dbReference type="AlphaFoldDB" id="A0A1M7MNH2"/>